<gene>
    <name evidence="1" type="ORF">HG66A1_51060</name>
</gene>
<accession>A0A517PVA7</accession>
<name>A0A517PVA7_9PLAN</name>
<dbReference type="EMBL" id="CP036266">
    <property type="protein sequence ID" value="QDT23289.1"/>
    <property type="molecule type" value="Genomic_DNA"/>
</dbReference>
<keyword evidence="2" id="KW-1185">Reference proteome</keyword>
<dbReference type="AlphaFoldDB" id="A0A517PVA7"/>
<evidence type="ECO:0000313" key="2">
    <source>
        <dbReference type="Proteomes" id="UP000320421"/>
    </source>
</evidence>
<dbReference type="RefSeq" id="WP_145190476.1">
    <property type="nucleotide sequence ID" value="NZ_CP036266.1"/>
</dbReference>
<evidence type="ECO:0000313" key="1">
    <source>
        <dbReference type="EMBL" id="QDT23289.1"/>
    </source>
</evidence>
<dbReference type="Proteomes" id="UP000320421">
    <property type="component" value="Chromosome"/>
</dbReference>
<proteinExistence type="predicted"/>
<organism evidence="1 2">
    <name type="scientific">Gimesia chilikensis</name>
    <dbReference type="NCBI Taxonomy" id="2605989"/>
    <lineage>
        <taxon>Bacteria</taxon>
        <taxon>Pseudomonadati</taxon>
        <taxon>Planctomycetota</taxon>
        <taxon>Planctomycetia</taxon>
        <taxon>Planctomycetales</taxon>
        <taxon>Planctomycetaceae</taxon>
        <taxon>Gimesia</taxon>
    </lineage>
</organism>
<reference evidence="1 2" key="1">
    <citation type="submission" date="2019-02" db="EMBL/GenBank/DDBJ databases">
        <title>Deep-cultivation of Planctomycetes and their phenomic and genomic characterization uncovers novel biology.</title>
        <authorList>
            <person name="Wiegand S."/>
            <person name="Jogler M."/>
            <person name="Boedeker C."/>
            <person name="Pinto D."/>
            <person name="Vollmers J."/>
            <person name="Rivas-Marin E."/>
            <person name="Kohn T."/>
            <person name="Peeters S.H."/>
            <person name="Heuer A."/>
            <person name="Rast P."/>
            <person name="Oberbeckmann S."/>
            <person name="Bunk B."/>
            <person name="Jeske O."/>
            <person name="Meyerdierks A."/>
            <person name="Storesund J.E."/>
            <person name="Kallscheuer N."/>
            <person name="Luecker S."/>
            <person name="Lage O.M."/>
            <person name="Pohl T."/>
            <person name="Merkel B.J."/>
            <person name="Hornburger P."/>
            <person name="Mueller R.-W."/>
            <person name="Bruemmer F."/>
            <person name="Labrenz M."/>
            <person name="Spormann A.M."/>
            <person name="Op den Camp H."/>
            <person name="Overmann J."/>
            <person name="Amann R."/>
            <person name="Jetten M.S.M."/>
            <person name="Mascher T."/>
            <person name="Medema M.H."/>
            <person name="Devos D.P."/>
            <person name="Kaster A.-K."/>
            <person name="Ovreas L."/>
            <person name="Rohde M."/>
            <person name="Galperin M.Y."/>
            <person name="Jogler C."/>
        </authorList>
    </citation>
    <scope>NUCLEOTIDE SEQUENCE [LARGE SCALE GENOMIC DNA]</scope>
    <source>
        <strain evidence="1 2">HG66A1</strain>
    </source>
</reference>
<sequence>MSEQSTSFGMVFYYFQDPGTVLDQLVRVLSDFVECYQEDFTRISDSGDRFKAFRESDPGSFLGSRIRSHDFSRSLFLLLTNSSKVTTPTQKLLFWGRRIDERFKSKTPNYIYFELPTTIDIDLRWHLFKEAFFTIDFHLGLGNRVIATDEEFMPRSGANAAKQLRHSQLFAQGFDASFRNLSYLQVLEQRTTKFLMHPSQFVGVGRELQHHIDYAGALAASGKSQEHFEFWPSNEAFFFKANDTRQLVAMSEFLSCHYVDVDRPSMFWKKEEWESWLGKVRGTTPGTI</sequence>
<dbReference type="OrthoDB" id="3078454at2"/>
<protein>
    <submittedName>
        <fullName evidence="1">Uncharacterized protein</fullName>
    </submittedName>
</protein>